<comment type="caution">
    <text evidence="1">The sequence shown here is derived from an EMBL/GenBank/DDBJ whole genome shotgun (WGS) entry which is preliminary data.</text>
</comment>
<dbReference type="EMBL" id="DTMF01000157">
    <property type="protein sequence ID" value="HGF33972.1"/>
    <property type="molecule type" value="Genomic_DNA"/>
</dbReference>
<reference evidence="1" key="1">
    <citation type="journal article" date="2020" name="mSystems">
        <title>Genome- and Community-Level Interaction Insights into Carbon Utilization and Element Cycling Functions of Hydrothermarchaeota in Hydrothermal Sediment.</title>
        <authorList>
            <person name="Zhou Z."/>
            <person name="Liu Y."/>
            <person name="Xu W."/>
            <person name="Pan J."/>
            <person name="Luo Z.H."/>
            <person name="Li M."/>
        </authorList>
    </citation>
    <scope>NUCLEOTIDE SEQUENCE [LARGE SCALE GENOMIC DNA]</scope>
    <source>
        <strain evidence="1">SpSt-897</strain>
    </source>
</reference>
<sequence>MDEGDSPRPSFLKRLWQRWFSRRQISQPEDLEREIENILEVCQEKDLISRQERELIESIIEFKDTLVR</sequence>
<protein>
    <submittedName>
        <fullName evidence="1">Uncharacterized protein</fullName>
    </submittedName>
</protein>
<dbReference type="AlphaFoldDB" id="A0A7C3ZB67"/>
<accession>A0A7C3ZB67</accession>
<gene>
    <name evidence="1" type="ORF">ENW96_06220</name>
</gene>
<name>A0A7C3ZB67_9BACT</name>
<proteinExistence type="predicted"/>
<organism evidence="1">
    <name type="scientific">Desulfobacca acetoxidans</name>
    <dbReference type="NCBI Taxonomy" id="60893"/>
    <lineage>
        <taxon>Bacteria</taxon>
        <taxon>Pseudomonadati</taxon>
        <taxon>Thermodesulfobacteriota</taxon>
        <taxon>Desulfobaccia</taxon>
        <taxon>Desulfobaccales</taxon>
        <taxon>Desulfobaccaceae</taxon>
        <taxon>Desulfobacca</taxon>
    </lineage>
</organism>
<evidence type="ECO:0000313" key="1">
    <source>
        <dbReference type="EMBL" id="HGF33972.1"/>
    </source>
</evidence>